<organism evidence="1 2">
    <name type="scientific">Paracoccus benzoatiresistens</name>
    <dbReference type="NCBI Taxonomy" id="2997341"/>
    <lineage>
        <taxon>Bacteria</taxon>
        <taxon>Pseudomonadati</taxon>
        <taxon>Pseudomonadota</taxon>
        <taxon>Alphaproteobacteria</taxon>
        <taxon>Rhodobacterales</taxon>
        <taxon>Paracoccaceae</taxon>
        <taxon>Paracoccus</taxon>
    </lineage>
</organism>
<reference evidence="1" key="1">
    <citation type="submission" date="2022-12" db="EMBL/GenBank/DDBJ databases">
        <title>Paracoccus sp. EF6 isolated from a lake water.</title>
        <authorList>
            <person name="Liu H."/>
        </authorList>
    </citation>
    <scope>NUCLEOTIDE SEQUENCE</scope>
    <source>
        <strain evidence="1">EF6</strain>
    </source>
</reference>
<dbReference type="RefSeq" id="WP_268940675.1">
    <property type="nucleotide sequence ID" value="NZ_JAPTYD010000003.1"/>
</dbReference>
<protein>
    <submittedName>
        <fullName evidence="1">Uncharacterized protein</fullName>
    </submittedName>
</protein>
<keyword evidence="2" id="KW-1185">Reference proteome</keyword>
<dbReference type="Proteomes" id="UP001149822">
    <property type="component" value="Unassembled WGS sequence"/>
</dbReference>
<name>A0ABT4J0N2_9RHOB</name>
<evidence type="ECO:0000313" key="2">
    <source>
        <dbReference type="Proteomes" id="UP001149822"/>
    </source>
</evidence>
<sequence>MPVLSLACNPLEWTIGVFSVADKRGNVTARRYCFGPYVVTWN</sequence>
<comment type="caution">
    <text evidence="1">The sequence shown here is derived from an EMBL/GenBank/DDBJ whole genome shotgun (WGS) entry which is preliminary data.</text>
</comment>
<gene>
    <name evidence="1" type="ORF">OU682_03435</name>
</gene>
<dbReference type="EMBL" id="JAPTYD010000003">
    <property type="protein sequence ID" value="MCZ0960670.1"/>
    <property type="molecule type" value="Genomic_DNA"/>
</dbReference>
<accession>A0ABT4J0N2</accession>
<evidence type="ECO:0000313" key="1">
    <source>
        <dbReference type="EMBL" id="MCZ0960670.1"/>
    </source>
</evidence>
<proteinExistence type="predicted"/>